<evidence type="ECO:0000313" key="3">
    <source>
        <dbReference type="EMBL" id="PWA94200.1"/>
    </source>
</evidence>
<dbReference type="Proteomes" id="UP000245207">
    <property type="component" value="Unassembled WGS sequence"/>
</dbReference>
<keyword evidence="1 3" id="KW-0808">Transferase</keyword>
<dbReference type="AlphaFoldDB" id="A0A2U1Q862"/>
<evidence type="ECO:0000313" key="4">
    <source>
        <dbReference type="Proteomes" id="UP000245207"/>
    </source>
</evidence>
<accession>A0A2U1Q862</accession>
<proteinExistence type="predicted"/>
<comment type="caution">
    <text evidence="3">The sequence shown here is derived from an EMBL/GenBank/DDBJ whole genome shotgun (WGS) entry which is preliminary data.</text>
</comment>
<dbReference type="STRING" id="35608.A0A2U1Q862"/>
<dbReference type="OrthoDB" id="1862401at2759"/>
<gene>
    <name evidence="3" type="ORF">CTI12_AA062530</name>
</gene>
<reference evidence="3 4" key="1">
    <citation type="journal article" date="2018" name="Mol. Plant">
        <title>The genome of Artemisia annua provides insight into the evolution of Asteraceae family and artemisinin biosynthesis.</title>
        <authorList>
            <person name="Shen Q."/>
            <person name="Zhang L."/>
            <person name="Liao Z."/>
            <person name="Wang S."/>
            <person name="Yan T."/>
            <person name="Shi P."/>
            <person name="Liu M."/>
            <person name="Fu X."/>
            <person name="Pan Q."/>
            <person name="Wang Y."/>
            <person name="Lv Z."/>
            <person name="Lu X."/>
            <person name="Zhang F."/>
            <person name="Jiang W."/>
            <person name="Ma Y."/>
            <person name="Chen M."/>
            <person name="Hao X."/>
            <person name="Li L."/>
            <person name="Tang Y."/>
            <person name="Lv G."/>
            <person name="Zhou Y."/>
            <person name="Sun X."/>
            <person name="Brodelius P.E."/>
            <person name="Rose J.K.C."/>
            <person name="Tang K."/>
        </authorList>
    </citation>
    <scope>NUCLEOTIDE SEQUENCE [LARGE SCALE GENOMIC DNA]</scope>
    <source>
        <strain evidence="4">cv. Huhao1</strain>
        <tissue evidence="3">Leaf</tissue>
    </source>
</reference>
<name>A0A2U1Q862_ARTAN</name>
<dbReference type="GO" id="GO:0016747">
    <property type="term" value="F:acyltransferase activity, transferring groups other than amino-acyl groups"/>
    <property type="evidence" value="ECO:0007669"/>
    <property type="project" value="UniProtKB-ARBA"/>
</dbReference>
<evidence type="ECO:0000256" key="1">
    <source>
        <dbReference type="ARBA" id="ARBA00022679"/>
    </source>
</evidence>
<dbReference type="PANTHER" id="PTHR31625">
    <property type="match status" value="1"/>
</dbReference>
<protein>
    <submittedName>
        <fullName evidence="3">Transferase, Chloramphenicol acetyltransferase-like domain protein</fullName>
    </submittedName>
</protein>
<organism evidence="3 4">
    <name type="scientific">Artemisia annua</name>
    <name type="common">Sweet wormwood</name>
    <dbReference type="NCBI Taxonomy" id="35608"/>
    <lineage>
        <taxon>Eukaryota</taxon>
        <taxon>Viridiplantae</taxon>
        <taxon>Streptophyta</taxon>
        <taxon>Embryophyta</taxon>
        <taxon>Tracheophyta</taxon>
        <taxon>Spermatophyta</taxon>
        <taxon>Magnoliopsida</taxon>
        <taxon>eudicotyledons</taxon>
        <taxon>Gunneridae</taxon>
        <taxon>Pentapetalae</taxon>
        <taxon>asterids</taxon>
        <taxon>campanulids</taxon>
        <taxon>Asterales</taxon>
        <taxon>Asteraceae</taxon>
        <taxon>Asteroideae</taxon>
        <taxon>Anthemideae</taxon>
        <taxon>Artemisiinae</taxon>
        <taxon>Artemisia</taxon>
    </lineage>
</organism>
<dbReference type="InterPro" id="IPR023213">
    <property type="entry name" value="CAT-like_dom_sf"/>
</dbReference>
<evidence type="ECO:0000256" key="2">
    <source>
        <dbReference type="ARBA" id="ARBA00023315"/>
    </source>
</evidence>
<dbReference type="Gene3D" id="3.30.559.10">
    <property type="entry name" value="Chloramphenicol acetyltransferase-like domain"/>
    <property type="match status" value="2"/>
</dbReference>
<dbReference type="EMBL" id="PKPP01000329">
    <property type="protein sequence ID" value="PWA94200.1"/>
    <property type="molecule type" value="Genomic_DNA"/>
</dbReference>
<sequence length="454" mass="51134">MASLPLSILNILEQAKVSPPPATVADTSYPLTFFDILYLLRSPIHFLFFYEVPLNKTQFLETIVPKLKHSLSITLKHFFPFAGNLIVFPTSSKIPEMRYAENDSVNVTFAECDLDFNDLTGYHPRNCDKFHHLIPQLGEHHEFSDYLKIPVFSLQVTNFPNFGISIGMTIHHSLVDASTQFSFLKAWTSITKFGNDESFVASGTLPIYERIVKYPNLDEALLKHANVETLFNGKYQPPKLPDSANRVRATFVMSRTLIDSLKKLVLTQLPTLPYVSSFTVACAYIWCCIAKARTEELHLFLIPLDCRSRMDPPIPTAYFGNCIWGSITVAETALLRGKEGFITAAKLMGENLHKTLNDKDGVVNEKLFSDDSFSGEKPLTMISIAGTPKLKLYDIDFGWGKPKKLERVSLDYGASISIDAGKECDKDIEIGVCLTNEQMEVFVRNFNLGLEQYI</sequence>
<keyword evidence="4" id="KW-1185">Reference proteome</keyword>
<keyword evidence="2" id="KW-0012">Acyltransferase</keyword>
<dbReference type="Pfam" id="PF02458">
    <property type="entry name" value="Transferase"/>
    <property type="match status" value="1"/>
</dbReference>
<dbReference type="InterPro" id="IPR051504">
    <property type="entry name" value="Plant_metabolite_acyltrans"/>
</dbReference>